<dbReference type="OrthoDB" id="9767361at2"/>
<dbReference type="PRINTS" id="PR00762">
    <property type="entry name" value="CLCHANNEL"/>
</dbReference>
<evidence type="ECO:0000313" key="11">
    <source>
        <dbReference type="EMBL" id="ACB94601.1"/>
    </source>
</evidence>
<dbReference type="STRING" id="395963.Bind_0957"/>
<dbReference type="SUPFAM" id="SSF81340">
    <property type="entry name" value="Clc chloride channel"/>
    <property type="match status" value="1"/>
</dbReference>
<gene>
    <name evidence="11" type="ordered locus">Bind_0957</name>
</gene>
<evidence type="ECO:0000256" key="2">
    <source>
        <dbReference type="ARBA" id="ARBA00022448"/>
    </source>
</evidence>
<dbReference type="AlphaFoldDB" id="B2II18"/>
<dbReference type="PANTHER" id="PTHR43427:SF6">
    <property type="entry name" value="CHLORIDE CHANNEL PROTEIN CLC-E"/>
    <property type="match status" value="1"/>
</dbReference>
<keyword evidence="12" id="KW-1185">Reference proteome</keyword>
<organism evidence="11 12">
    <name type="scientific">Beijerinckia indica subsp. indica (strain ATCC 9039 / DSM 1715 / NCIMB 8712)</name>
    <dbReference type="NCBI Taxonomy" id="395963"/>
    <lineage>
        <taxon>Bacteria</taxon>
        <taxon>Pseudomonadati</taxon>
        <taxon>Pseudomonadota</taxon>
        <taxon>Alphaproteobacteria</taxon>
        <taxon>Hyphomicrobiales</taxon>
        <taxon>Beijerinckiaceae</taxon>
        <taxon>Beijerinckia</taxon>
    </lineage>
</organism>
<keyword evidence="9" id="KW-0407">Ion channel</keyword>
<evidence type="ECO:0000313" key="12">
    <source>
        <dbReference type="Proteomes" id="UP000001695"/>
    </source>
</evidence>
<dbReference type="InterPro" id="IPR001807">
    <property type="entry name" value="ClC"/>
</dbReference>
<evidence type="ECO:0000256" key="8">
    <source>
        <dbReference type="ARBA" id="ARBA00023214"/>
    </source>
</evidence>
<feature type="transmembrane region" description="Helical" evidence="10">
    <location>
        <begin position="26"/>
        <end position="44"/>
    </location>
</feature>
<sequence>MASLSSQLRRLLGLSYPALQTLLRRTFFLIGGLTVGGVAVLMAFCADQAQTAFTALLGRWPNAAFLITPIGFGLACLLAQKVFPGSQGSGIPQVIAARRVIDPKSRLSLVSVRIAIGKILVMILGLLCGASIGREGPTVQVGASIMGAFGYKAPPFIQPGLLLAGGAAGIAAAFNTPLAGIVFAIEELSRSFEARTSGLVLGCVIAAGLTSLAVVGDYTYFGSTDAILPLGPAWIIVPLCGVIGGLAGGLFSRILILFSTGLRSTFVKRRPIIFAMICGLGVAACGFLSQNSIYGTGYEQAHAIVHGDDTLPATFSLFKFLASTFSSIAGIPGGVFAPSLSVGAGLGASIHHLFPVVPLGALALLGMVGYLAGVVQTPITSFVIVLEMTEDHAMIIPVMVTALIANAASRVICGDGLYHALSRSFLEKLPKGHVLPEQTEGL</sequence>
<dbReference type="KEGG" id="bid:Bind_0957"/>
<keyword evidence="2" id="KW-0813">Transport</keyword>
<evidence type="ECO:0000256" key="9">
    <source>
        <dbReference type="ARBA" id="ARBA00023303"/>
    </source>
</evidence>
<dbReference type="Gene3D" id="1.10.3080.10">
    <property type="entry name" value="Clc chloride channel"/>
    <property type="match status" value="1"/>
</dbReference>
<evidence type="ECO:0000256" key="3">
    <source>
        <dbReference type="ARBA" id="ARBA00022692"/>
    </source>
</evidence>
<evidence type="ECO:0000256" key="10">
    <source>
        <dbReference type="SAM" id="Phobius"/>
    </source>
</evidence>
<dbReference type="HOGENOM" id="CLU_015263_6_0_5"/>
<keyword evidence="3 10" id="KW-0812">Transmembrane</keyword>
<feature type="transmembrane region" description="Helical" evidence="10">
    <location>
        <begin position="197"/>
        <end position="221"/>
    </location>
</feature>
<dbReference type="CDD" id="cd01034">
    <property type="entry name" value="EriC_like"/>
    <property type="match status" value="1"/>
</dbReference>
<feature type="transmembrane region" description="Helical" evidence="10">
    <location>
        <begin position="271"/>
        <end position="289"/>
    </location>
</feature>
<reference evidence="11 12" key="2">
    <citation type="journal article" date="2010" name="J. Bacteriol.">
        <title>Complete genome sequence of Beijerinckia indica subsp. indica.</title>
        <authorList>
            <person name="Tamas I."/>
            <person name="Dedysh S.N."/>
            <person name="Liesack W."/>
            <person name="Stott M.B."/>
            <person name="Alam M."/>
            <person name="Murrell J.C."/>
            <person name="Dunfield P.F."/>
        </authorList>
    </citation>
    <scope>NUCLEOTIDE SEQUENCE [LARGE SCALE GENOMIC DNA]</scope>
    <source>
        <strain evidence="12">ATCC 9039 / DSM 1715 / NCIMB 8712</strain>
    </source>
</reference>
<name>B2II18_BEII9</name>
<feature type="transmembrane region" description="Helical" evidence="10">
    <location>
        <begin position="107"/>
        <end position="132"/>
    </location>
</feature>
<dbReference type="Pfam" id="PF00654">
    <property type="entry name" value="Voltage_CLC"/>
    <property type="match status" value="1"/>
</dbReference>
<feature type="transmembrane region" description="Helical" evidence="10">
    <location>
        <begin position="393"/>
        <end position="413"/>
    </location>
</feature>
<proteinExistence type="predicted"/>
<accession>B2II18</accession>
<evidence type="ECO:0000256" key="7">
    <source>
        <dbReference type="ARBA" id="ARBA00023173"/>
    </source>
</evidence>
<keyword evidence="8" id="KW-0868">Chloride</keyword>
<evidence type="ECO:0000256" key="4">
    <source>
        <dbReference type="ARBA" id="ARBA00022989"/>
    </source>
</evidence>
<dbReference type="PANTHER" id="PTHR43427">
    <property type="entry name" value="CHLORIDE CHANNEL PROTEIN CLC-E"/>
    <property type="match status" value="1"/>
</dbReference>
<feature type="transmembrane region" description="Helical" evidence="10">
    <location>
        <begin position="161"/>
        <end position="185"/>
    </location>
</feature>
<keyword evidence="6 10" id="KW-0472">Membrane</keyword>
<keyword evidence="5" id="KW-0406">Ion transport</keyword>
<feature type="transmembrane region" description="Helical" evidence="10">
    <location>
        <begin position="320"/>
        <end position="346"/>
    </location>
</feature>
<dbReference type="Proteomes" id="UP000001695">
    <property type="component" value="Chromosome"/>
</dbReference>
<dbReference type="EMBL" id="CP001016">
    <property type="protein sequence ID" value="ACB94601.1"/>
    <property type="molecule type" value="Genomic_DNA"/>
</dbReference>
<feature type="transmembrane region" description="Helical" evidence="10">
    <location>
        <begin position="233"/>
        <end position="259"/>
    </location>
</feature>
<keyword evidence="4 10" id="KW-1133">Transmembrane helix</keyword>
<dbReference type="RefSeq" id="WP_012383958.1">
    <property type="nucleotide sequence ID" value="NC_010581.1"/>
</dbReference>
<dbReference type="eggNOG" id="COG0038">
    <property type="taxonomic scope" value="Bacteria"/>
</dbReference>
<evidence type="ECO:0000256" key="6">
    <source>
        <dbReference type="ARBA" id="ARBA00023136"/>
    </source>
</evidence>
<reference evidence="12" key="1">
    <citation type="submission" date="2008-03" db="EMBL/GenBank/DDBJ databases">
        <title>Complete sequence of chromosome of Beijerinckia indica subsp. indica ATCC 9039.</title>
        <authorList>
            <consortium name="US DOE Joint Genome Institute"/>
            <person name="Copeland A."/>
            <person name="Lucas S."/>
            <person name="Lapidus A."/>
            <person name="Glavina del Rio T."/>
            <person name="Dalin E."/>
            <person name="Tice H."/>
            <person name="Bruce D."/>
            <person name="Goodwin L."/>
            <person name="Pitluck S."/>
            <person name="LaButti K."/>
            <person name="Schmutz J."/>
            <person name="Larimer F."/>
            <person name="Land M."/>
            <person name="Hauser L."/>
            <person name="Kyrpides N."/>
            <person name="Mikhailova N."/>
            <person name="Dunfield P.F."/>
            <person name="Dedysh S.N."/>
            <person name="Liesack W."/>
            <person name="Saw J.H."/>
            <person name="Alam M."/>
            <person name="Chen Y."/>
            <person name="Murrell J.C."/>
            <person name="Richardson P."/>
        </authorList>
    </citation>
    <scope>NUCLEOTIDE SEQUENCE [LARGE SCALE GENOMIC DNA]</scope>
    <source>
        <strain evidence="12">ATCC 9039 / DSM 1715 / NCIMB 8712</strain>
    </source>
</reference>
<evidence type="ECO:0000256" key="1">
    <source>
        <dbReference type="ARBA" id="ARBA00004141"/>
    </source>
</evidence>
<dbReference type="GO" id="GO:0034707">
    <property type="term" value="C:chloride channel complex"/>
    <property type="evidence" value="ECO:0007669"/>
    <property type="project" value="UniProtKB-KW"/>
</dbReference>
<feature type="transmembrane region" description="Helical" evidence="10">
    <location>
        <begin position="64"/>
        <end position="83"/>
    </location>
</feature>
<comment type="subcellular location">
    <subcellularLocation>
        <location evidence="1">Membrane</location>
        <topology evidence="1">Multi-pass membrane protein</topology>
    </subcellularLocation>
</comment>
<evidence type="ECO:0000256" key="5">
    <source>
        <dbReference type="ARBA" id="ARBA00023065"/>
    </source>
</evidence>
<dbReference type="InterPro" id="IPR014743">
    <property type="entry name" value="Cl-channel_core"/>
</dbReference>
<dbReference type="InterPro" id="IPR050368">
    <property type="entry name" value="ClC-type_chloride_channel"/>
</dbReference>
<keyword evidence="7" id="KW-0869">Chloride channel</keyword>
<dbReference type="GO" id="GO:0005254">
    <property type="term" value="F:chloride channel activity"/>
    <property type="evidence" value="ECO:0007669"/>
    <property type="project" value="UniProtKB-KW"/>
</dbReference>
<feature type="transmembrane region" description="Helical" evidence="10">
    <location>
        <begin position="353"/>
        <end position="373"/>
    </location>
</feature>
<protein>
    <submittedName>
        <fullName evidence="11">Chloride channel core</fullName>
    </submittedName>
</protein>